<evidence type="ECO:0000313" key="4">
    <source>
        <dbReference type="Proteomes" id="UP001519272"/>
    </source>
</evidence>
<dbReference type="PROSITE" id="PS50012">
    <property type="entry name" value="RCC1_3"/>
    <property type="match status" value="3"/>
</dbReference>
<dbReference type="Proteomes" id="UP001519272">
    <property type="component" value="Unassembled WGS sequence"/>
</dbReference>
<dbReference type="InterPro" id="IPR013783">
    <property type="entry name" value="Ig-like_fold"/>
</dbReference>
<dbReference type="InterPro" id="IPR003386">
    <property type="entry name" value="LACT/PDAT_acylTrfase"/>
</dbReference>
<dbReference type="CDD" id="cd00063">
    <property type="entry name" value="FN3"/>
    <property type="match status" value="1"/>
</dbReference>
<feature type="domain" description="Fibronectin type-III" evidence="2">
    <location>
        <begin position="801"/>
        <end position="888"/>
    </location>
</feature>
<dbReference type="SMART" id="SM00060">
    <property type="entry name" value="FN3"/>
    <property type="match status" value="1"/>
</dbReference>
<dbReference type="InterPro" id="IPR036116">
    <property type="entry name" value="FN3_sf"/>
</dbReference>
<dbReference type="PRINTS" id="PR00633">
    <property type="entry name" value="RCCNDNSATION"/>
</dbReference>
<sequence>MRVNKSPNKFFLVFTVMILVINLFSDFIFFSNKIYAASDSSVRSTNVWSEKSKVEFGEIIKIHYNLDDIDSPVKINVYLDTKLVREDYNYNPFFSNIYTFSSNVGEGILKFKIMPMDGSGSSNETSVKVFKHRVVLIPGIMASEIYAGSEKVWIPDWNFKENIEKLQMTKEGKEIIQLKAGSPDPKYYKTLHDYLNQQFHVVDFGYDWRFGAKVNAGLLKNKINQIKTDSPDSKIFVVAHSMGGIIATEYINLGYGKNIDKLVTIGTPYLGAPKASYIFETGHPSGNFLKDQYINKSIKKIMPNILSAYELLPSKNYFSLNNTYYLSHSVRIGPPYSSNFKSNFKQIKHDNYYSTKSYLSSRKWLNDSMLNSAEKFHDNLDIINNLNSIDSYYIIGDKVSTFGGMNINDVAVNQTVGDVKSIQGDGTVPVISASVGNKLNSSRTYYIQEEHSKLPGNVNVQKQVENILLGNPNKLSPNIRKTSGKTKSLKIKIECPVDLNVYDSAGNHLGATGSTSYEENIPFGSYYTDGETKIALLNDGDYNVKLKGTGYGEMVYSLVWVDENDEEVKTVRFDEVNVTPNSVFTSKTNADGQIKLEIDEDGDGKFDQTIIPSVELDPLGTQDEIKPTIDSNMLGIKGVNEWYGKGAAYKLTGQDNESGIYKVYYDLNDSDFKEYIDPVQLPDTGIYHFKSFARDKNRNDSEILTETIKVDTTNPTVPIMDVEPLKWTNQFVKITLSGSQDADSGFQKYQYKIGENDEWKDYIDPIIIDTEGLHNVFARSVDNVFNNSDEVTGEAKVDKTNPTQPEGLATYLMQSNKVGISWSPSRDNVEVTSYDLYANSKYIGSTTDCKYLFKDIASNTKYTFSVIARDEAGNSSSAGQFSILTPIGLVAGENHSLQIKADGSVWAWGDNRNGQLGDGTKTSKTVAVQVNDLSDVLSVAAGRDHSLALKRDGTVWSWGYNSAGQIGHGVRYGTYTKPEQVENLTGVIAVMAYDSSSFALKDDGTVWAWGYNEGQFGETNYTRFTMSPVQVQGVSGVSQLTVGTSGTYALTSGGTVLRLSNNSVRQVPGLSGVVSIATRSSYSTGLLALKKDGSVELWDGTNAPTQVMGLSNIKAIAGGANSNFAISEDGSVWHWTLKTPTKLAGISEVNAITCGRDYVVLSKTDGSVWAYGSVNQVGQLGDGSTTPHTAPAEVKDNEAPKVTLVYPQGTKEVPEGSNVSQPSIEWKQEDAALTNFAAYQVEIMDDNGEIIVDSGVVNKAVTTNTNGWTVDQVLPSGKTMQVRVKVYDEQYWSEWSEVGWLKVQDLMEYKQDGKSQITPELLKDDEDIEVSLIYPIGTKDAPEESSVSKPSIEWKQEGLEINNFAAYQVQLLDGDGVVILDSGLVEQVVTTKNNSWQVDQNLPLNIPLQVRVRVYNSQNWSEWSEVGWLKVQDLMDYKQDGNNQITPELLKDNEDIEVSLIYPIGTKDVPEESSVSKPSIVWRQEGLGINNFVAYQVQLLDGDGVVILDSGLVEQVVTTKNNSWQVDQNLPLNIPLQVRVRVYNGQNWSEWSEVGWLKYFNFVEG</sequence>
<dbReference type="InterPro" id="IPR003961">
    <property type="entry name" value="FN3_dom"/>
</dbReference>
<dbReference type="SUPFAM" id="SSF53474">
    <property type="entry name" value="alpha/beta-Hydrolases"/>
    <property type="match status" value="1"/>
</dbReference>
<proteinExistence type="predicted"/>
<dbReference type="PROSITE" id="PS00626">
    <property type="entry name" value="RCC1_2"/>
    <property type="match status" value="1"/>
</dbReference>
<organism evidence="3 4">
    <name type="scientific">Paenibacillus turicensis</name>
    <dbReference type="NCBI Taxonomy" id="160487"/>
    <lineage>
        <taxon>Bacteria</taxon>
        <taxon>Bacillati</taxon>
        <taxon>Bacillota</taxon>
        <taxon>Bacilli</taxon>
        <taxon>Bacillales</taxon>
        <taxon>Paenibacillaceae</taxon>
        <taxon>Paenibacillus</taxon>
    </lineage>
</organism>
<dbReference type="PANTHER" id="PTHR45982">
    <property type="entry name" value="REGULATOR OF CHROMOSOME CONDENSATION"/>
    <property type="match status" value="1"/>
</dbReference>
<accession>A0ABS4FQC1</accession>
<dbReference type="InterPro" id="IPR051553">
    <property type="entry name" value="Ran_GTPase-activating"/>
</dbReference>
<dbReference type="Pfam" id="PF02450">
    <property type="entry name" value="LCAT"/>
    <property type="match status" value="1"/>
</dbReference>
<dbReference type="InterPro" id="IPR000408">
    <property type="entry name" value="Reg_chr_condens"/>
</dbReference>
<dbReference type="Pfam" id="PF00415">
    <property type="entry name" value="RCC1"/>
    <property type="match status" value="2"/>
</dbReference>
<dbReference type="PANTHER" id="PTHR45982:SF1">
    <property type="entry name" value="REGULATOR OF CHROMOSOME CONDENSATION"/>
    <property type="match status" value="1"/>
</dbReference>
<feature type="transmembrane region" description="Helical" evidence="1">
    <location>
        <begin position="12"/>
        <end position="30"/>
    </location>
</feature>
<dbReference type="SUPFAM" id="SSF50985">
    <property type="entry name" value="RCC1/BLIP-II"/>
    <property type="match status" value="1"/>
</dbReference>
<name>A0ABS4FQC1_9BACL</name>
<dbReference type="SUPFAM" id="SSF49265">
    <property type="entry name" value="Fibronectin type III"/>
    <property type="match status" value="1"/>
</dbReference>
<reference evidence="3 4" key="1">
    <citation type="submission" date="2021-03" db="EMBL/GenBank/DDBJ databases">
        <title>Genomic Encyclopedia of Type Strains, Phase IV (KMG-IV): sequencing the most valuable type-strain genomes for metagenomic binning, comparative biology and taxonomic classification.</title>
        <authorList>
            <person name="Goeker M."/>
        </authorList>
    </citation>
    <scope>NUCLEOTIDE SEQUENCE [LARGE SCALE GENOMIC DNA]</scope>
    <source>
        <strain evidence="3 4">DSM 14349</strain>
    </source>
</reference>
<comment type="caution">
    <text evidence="3">The sequence shown here is derived from an EMBL/GenBank/DDBJ whole genome shotgun (WGS) entry which is preliminary data.</text>
</comment>
<dbReference type="Gene3D" id="2.60.40.10">
    <property type="entry name" value="Immunoglobulins"/>
    <property type="match status" value="2"/>
</dbReference>
<evidence type="ECO:0000256" key="1">
    <source>
        <dbReference type="SAM" id="Phobius"/>
    </source>
</evidence>
<dbReference type="EMBL" id="JAGGKG010000005">
    <property type="protein sequence ID" value="MBP1904775.1"/>
    <property type="molecule type" value="Genomic_DNA"/>
</dbReference>
<keyword evidence="1" id="KW-0472">Membrane</keyword>
<dbReference type="Pfam" id="PF00041">
    <property type="entry name" value="fn3"/>
    <property type="match status" value="1"/>
</dbReference>
<evidence type="ECO:0000313" key="3">
    <source>
        <dbReference type="EMBL" id="MBP1904775.1"/>
    </source>
</evidence>
<dbReference type="Gene3D" id="2.130.10.30">
    <property type="entry name" value="Regulator of chromosome condensation 1/beta-lactamase-inhibitor protein II"/>
    <property type="match status" value="2"/>
</dbReference>
<dbReference type="RefSeq" id="WP_210088449.1">
    <property type="nucleotide sequence ID" value="NZ_JAGGKG010000005.1"/>
</dbReference>
<keyword evidence="1" id="KW-1133">Transmembrane helix</keyword>
<dbReference type="NCBIfam" id="NF047446">
    <property type="entry name" value="barrel_OmpL47"/>
    <property type="match status" value="2"/>
</dbReference>
<gene>
    <name evidence="3" type="ORF">J2Z32_001399</name>
</gene>
<keyword evidence="1" id="KW-0812">Transmembrane</keyword>
<dbReference type="PROSITE" id="PS50853">
    <property type="entry name" value="FN3"/>
    <property type="match status" value="1"/>
</dbReference>
<dbReference type="InterPro" id="IPR058094">
    <property type="entry name" value="Ig-like_OmpL47-like"/>
</dbReference>
<keyword evidence="4" id="KW-1185">Reference proteome</keyword>
<dbReference type="Gene3D" id="3.40.50.1820">
    <property type="entry name" value="alpha/beta hydrolase"/>
    <property type="match status" value="1"/>
</dbReference>
<evidence type="ECO:0000259" key="2">
    <source>
        <dbReference type="PROSITE" id="PS50853"/>
    </source>
</evidence>
<dbReference type="InterPro" id="IPR029058">
    <property type="entry name" value="AB_hydrolase_fold"/>
</dbReference>
<dbReference type="InterPro" id="IPR009091">
    <property type="entry name" value="RCC1/BLIP-II"/>
</dbReference>
<dbReference type="Pfam" id="PF25788">
    <property type="entry name" value="Ig_Rha78A_N"/>
    <property type="match status" value="1"/>
</dbReference>
<protein>
    <recommendedName>
        <fullName evidence="2">Fibronectin type-III domain-containing protein</fullName>
    </recommendedName>
</protein>